<dbReference type="SUPFAM" id="SSF53300">
    <property type="entry name" value="vWA-like"/>
    <property type="match status" value="1"/>
</dbReference>
<dbReference type="InterPro" id="IPR006895">
    <property type="entry name" value="Znf_Sec23_Sec24"/>
</dbReference>
<dbReference type="Gene3D" id="3.40.50.410">
    <property type="entry name" value="von Willebrand factor, type A domain"/>
    <property type="match status" value="1"/>
</dbReference>
<dbReference type="PANTHER" id="PTHR13803">
    <property type="entry name" value="SEC24-RELATED PROTEIN"/>
    <property type="match status" value="1"/>
</dbReference>
<dbReference type="InterPro" id="IPR006896">
    <property type="entry name" value="Sec23/24_trunk_dom"/>
</dbReference>
<evidence type="ECO:0000259" key="4">
    <source>
        <dbReference type="Pfam" id="PF04811"/>
    </source>
</evidence>
<feature type="compositionally biased region" description="Low complexity" evidence="2">
    <location>
        <begin position="289"/>
        <end position="299"/>
    </location>
</feature>
<proteinExistence type="inferred from homology"/>
<dbReference type="GO" id="GO:0006886">
    <property type="term" value="P:intracellular protein transport"/>
    <property type="evidence" value="ECO:0007669"/>
    <property type="project" value="InterPro"/>
</dbReference>
<feature type="compositionally biased region" description="Pro residues" evidence="2">
    <location>
        <begin position="189"/>
        <end position="198"/>
    </location>
</feature>
<evidence type="ECO:0000256" key="2">
    <source>
        <dbReference type="SAM" id="MobiDB-lite"/>
    </source>
</evidence>
<dbReference type="GO" id="GO:0000149">
    <property type="term" value="F:SNARE binding"/>
    <property type="evidence" value="ECO:0007669"/>
    <property type="project" value="TreeGrafter"/>
</dbReference>
<dbReference type="InParanoid" id="A0A2R6P3K6"/>
<dbReference type="SUPFAM" id="SSF82919">
    <property type="entry name" value="Zn-finger domain of Sec23/24"/>
    <property type="match status" value="1"/>
</dbReference>
<feature type="domain" description="Zinc finger Sec23/Sec24-type" evidence="3">
    <location>
        <begin position="590"/>
        <end position="628"/>
    </location>
</feature>
<dbReference type="SUPFAM" id="SSF81995">
    <property type="entry name" value="beta-sandwich domain of Sec23/24"/>
    <property type="match status" value="1"/>
</dbReference>
<evidence type="ECO:0000313" key="6">
    <source>
        <dbReference type="Proteomes" id="UP000241394"/>
    </source>
</evidence>
<sequence>MATPGGPRPGSTPPNYNPSNVADGMQNLQINRPVGLPTSMVNSGGFRPPPPFGQPPPPFSSSAPPSSSFPRASAMVSPGPPPPGSGGPPQATLPPNLASNRPSGPPPGIQPPQPFGARPPPPGSAPPSVSSFGARAPPPGLNPFGSSPLASGPVGPPSSISRPVSNGPPAFGSGAIQGGPHFPSAGSPLAPPARPSPPTTLSARAPPPAPSMGSLLGSPLTGAPPGPMLAAPFSAPPQGVPPPSGSLPFASPPQGVPPPSGSSPFAAPPQGVPPTSGPSALAPPPQGFSPPSGSPYGQQAWAMHPPQLQDNILHNIKENWSIAISSISALHCTAPCEPGFTTFAAFASILSCAFTCMSVEGACHTDVASVTCMVCSYVLSYWLGHGSPEGDNSEGSASALDQGNGGNIKACCISLFEIVWLSIFSVSIIICVLHFASGCIDACLVKVAPPPLMPGSVQAPRMFGMPPQPPNQAMATISPAMGPMGSSMAVPSKIDPNQIPRPMPSSSVILHETRQGNQANLPPPATSDYIVKDTGNSSPRYLRCTINQIPCTVDLLTTSGMQLALMVQPLALPHPSEEPIQVVDFGESGPVRCSRCKGYINPFMKFIDQGRRFICNLCGFTDETPRDYQCNLGPDGRRRDADERPELCRGTVEFIATREYMVRDPMPAVFFFLIDVSMNAIQTGATAAACSAINQVISDLPEGPRTMVGIATFDSTIHFYNLKRALQQPLMLIVPDVQDVYTPLQTDVIVQLSECRQHLELLLENIPTMFHDNRTADSAFGAAVKAAFLAMKSTGGKLIVFQSGKFMTYLKF</sequence>
<feature type="compositionally biased region" description="Pro residues" evidence="2">
    <location>
        <begin position="234"/>
        <end position="288"/>
    </location>
</feature>
<gene>
    <name evidence="5" type="ORF">CEY00_Acc21803</name>
</gene>
<dbReference type="Gene3D" id="2.30.30.380">
    <property type="entry name" value="Zn-finger domain of Sec23/24"/>
    <property type="match status" value="1"/>
</dbReference>
<protein>
    <submittedName>
        <fullName evidence="5">Protein transport protein Sec24-like</fullName>
    </submittedName>
</protein>
<dbReference type="Pfam" id="PF04811">
    <property type="entry name" value="Sec23_trunk"/>
    <property type="match status" value="1"/>
</dbReference>
<feature type="region of interest" description="Disordered" evidence="2">
    <location>
        <begin position="1"/>
        <end position="300"/>
    </location>
</feature>
<dbReference type="Gramene" id="PSR84679">
    <property type="protein sequence ID" value="PSR84679"/>
    <property type="gene ID" value="CEY00_Acc21803"/>
</dbReference>
<dbReference type="GO" id="GO:0090110">
    <property type="term" value="P:COPII-coated vesicle cargo loading"/>
    <property type="evidence" value="ECO:0007669"/>
    <property type="project" value="TreeGrafter"/>
</dbReference>
<reference evidence="5 6" key="1">
    <citation type="submission" date="2017-07" db="EMBL/GenBank/DDBJ databases">
        <title>An improved, manually edited Actinidia chinensis var. chinensis (kiwifruit) genome highlights the challenges associated with draft genomes and gene prediction in plants.</title>
        <authorList>
            <person name="Pilkington S."/>
            <person name="Crowhurst R."/>
            <person name="Hilario E."/>
            <person name="Nardozza S."/>
            <person name="Fraser L."/>
            <person name="Peng Y."/>
            <person name="Gunaseelan K."/>
            <person name="Simpson R."/>
            <person name="Tahir J."/>
            <person name="Deroles S."/>
            <person name="Templeton K."/>
            <person name="Luo Z."/>
            <person name="Davy M."/>
            <person name="Cheng C."/>
            <person name="Mcneilage M."/>
            <person name="Scaglione D."/>
            <person name="Liu Y."/>
            <person name="Zhang Q."/>
            <person name="Datson P."/>
            <person name="De Silva N."/>
            <person name="Gardiner S."/>
            <person name="Bassett H."/>
            <person name="Chagne D."/>
            <person name="Mccallum J."/>
            <person name="Dzierzon H."/>
            <person name="Deng C."/>
            <person name="Wang Y.-Y."/>
            <person name="Barron N."/>
            <person name="Manako K."/>
            <person name="Bowen J."/>
            <person name="Foster T."/>
            <person name="Erridge Z."/>
            <person name="Tiffin H."/>
            <person name="Waite C."/>
            <person name="Davies K."/>
            <person name="Grierson E."/>
            <person name="Laing W."/>
            <person name="Kirk R."/>
            <person name="Chen X."/>
            <person name="Wood M."/>
            <person name="Montefiori M."/>
            <person name="Brummell D."/>
            <person name="Schwinn K."/>
            <person name="Catanach A."/>
            <person name="Fullerton C."/>
            <person name="Li D."/>
            <person name="Meiyalaghan S."/>
            <person name="Nieuwenhuizen N."/>
            <person name="Read N."/>
            <person name="Prakash R."/>
            <person name="Hunter D."/>
            <person name="Zhang H."/>
            <person name="Mckenzie M."/>
            <person name="Knabel M."/>
            <person name="Harris A."/>
            <person name="Allan A."/>
            <person name="Chen A."/>
            <person name="Janssen B."/>
            <person name="Plunkett B."/>
            <person name="Dwamena C."/>
            <person name="Voogd C."/>
            <person name="Leif D."/>
            <person name="Lafferty D."/>
            <person name="Souleyre E."/>
            <person name="Varkonyi-Gasic E."/>
            <person name="Gambi F."/>
            <person name="Hanley J."/>
            <person name="Yao J.-L."/>
            <person name="Cheung J."/>
            <person name="David K."/>
            <person name="Warren B."/>
            <person name="Marsh K."/>
            <person name="Snowden K."/>
            <person name="Lin-Wang K."/>
            <person name="Brian L."/>
            <person name="Martinez-Sanchez M."/>
            <person name="Wang M."/>
            <person name="Ileperuma N."/>
            <person name="Macnee N."/>
            <person name="Campin R."/>
            <person name="Mcatee P."/>
            <person name="Drummond R."/>
            <person name="Espley R."/>
            <person name="Ireland H."/>
            <person name="Wu R."/>
            <person name="Atkinson R."/>
            <person name="Karunairetnam S."/>
            <person name="Bulley S."/>
            <person name="Chunkath S."/>
            <person name="Hanley Z."/>
            <person name="Storey R."/>
            <person name="Thrimawithana A."/>
            <person name="Thomson S."/>
            <person name="David C."/>
            <person name="Testolin R."/>
        </authorList>
    </citation>
    <scope>NUCLEOTIDE SEQUENCE [LARGE SCALE GENOMIC DNA]</scope>
    <source>
        <strain evidence="6">cv. Red5</strain>
        <tissue evidence="5">Young leaf</tissue>
    </source>
</reference>
<dbReference type="Proteomes" id="UP000241394">
    <property type="component" value="Chromosome LG29"/>
</dbReference>
<comment type="similarity">
    <text evidence="1">Belongs to the SEC23/SEC24 family. SEC24 subfamily.</text>
</comment>
<reference evidence="6" key="2">
    <citation type="journal article" date="2018" name="BMC Genomics">
        <title>A manually annotated Actinidia chinensis var. chinensis (kiwifruit) genome highlights the challenges associated with draft genomes and gene prediction in plants.</title>
        <authorList>
            <person name="Pilkington S.M."/>
            <person name="Crowhurst R."/>
            <person name="Hilario E."/>
            <person name="Nardozza S."/>
            <person name="Fraser L."/>
            <person name="Peng Y."/>
            <person name="Gunaseelan K."/>
            <person name="Simpson R."/>
            <person name="Tahir J."/>
            <person name="Deroles S.C."/>
            <person name="Templeton K."/>
            <person name="Luo Z."/>
            <person name="Davy M."/>
            <person name="Cheng C."/>
            <person name="McNeilage M."/>
            <person name="Scaglione D."/>
            <person name="Liu Y."/>
            <person name="Zhang Q."/>
            <person name="Datson P."/>
            <person name="De Silva N."/>
            <person name="Gardiner S.E."/>
            <person name="Bassett H."/>
            <person name="Chagne D."/>
            <person name="McCallum J."/>
            <person name="Dzierzon H."/>
            <person name="Deng C."/>
            <person name="Wang Y.Y."/>
            <person name="Barron L."/>
            <person name="Manako K."/>
            <person name="Bowen J."/>
            <person name="Foster T.M."/>
            <person name="Erridge Z.A."/>
            <person name="Tiffin H."/>
            <person name="Waite C.N."/>
            <person name="Davies K.M."/>
            <person name="Grierson E.P."/>
            <person name="Laing W.A."/>
            <person name="Kirk R."/>
            <person name="Chen X."/>
            <person name="Wood M."/>
            <person name="Montefiori M."/>
            <person name="Brummell D.A."/>
            <person name="Schwinn K.E."/>
            <person name="Catanach A."/>
            <person name="Fullerton C."/>
            <person name="Li D."/>
            <person name="Meiyalaghan S."/>
            <person name="Nieuwenhuizen N."/>
            <person name="Read N."/>
            <person name="Prakash R."/>
            <person name="Hunter D."/>
            <person name="Zhang H."/>
            <person name="McKenzie M."/>
            <person name="Knabel M."/>
            <person name="Harris A."/>
            <person name="Allan A.C."/>
            <person name="Gleave A."/>
            <person name="Chen A."/>
            <person name="Janssen B.J."/>
            <person name="Plunkett B."/>
            <person name="Ampomah-Dwamena C."/>
            <person name="Voogd C."/>
            <person name="Leif D."/>
            <person name="Lafferty D."/>
            <person name="Souleyre E.J.F."/>
            <person name="Varkonyi-Gasic E."/>
            <person name="Gambi F."/>
            <person name="Hanley J."/>
            <person name="Yao J.L."/>
            <person name="Cheung J."/>
            <person name="David K.M."/>
            <person name="Warren B."/>
            <person name="Marsh K."/>
            <person name="Snowden K.C."/>
            <person name="Lin-Wang K."/>
            <person name="Brian L."/>
            <person name="Martinez-Sanchez M."/>
            <person name="Wang M."/>
            <person name="Ileperuma N."/>
            <person name="Macnee N."/>
            <person name="Campin R."/>
            <person name="McAtee P."/>
            <person name="Drummond R.S.M."/>
            <person name="Espley R.V."/>
            <person name="Ireland H.S."/>
            <person name="Wu R."/>
            <person name="Atkinson R.G."/>
            <person name="Karunairetnam S."/>
            <person name="Bulley S."/>
            <person name="Chunkath S."/>
            <person name="Hanley Z."/>
            <person name="Storey R."/>
            <person name="Thrimawithana A.H."/>
            <person name="Thomson S."/>
            <person name="David C."/>
            <person name="Testolin R."/>
            <person name="Huang H."/>
            <person name="Hellens R.P."/>
            <person name="Schaffer R.J."/>
        </authorList>
    </citation>
    <scope>NUCLEOTIDE SEQUENCE [LARGE SCALE GENOMIC DNA]</scope>
    <source>
        <strain evidence="6">cv. Red5</strain>
    </source>
</reference>
<dbReference type="Pfam" id="PF04810">
    <property type="entry name" value="zf-Sec23_Sec24"/>
    <property type="match status" value="1"/>
</dbReference>
<dbReference type="AlphaFoldDB" id="A0A2R6P3K6"/>
<evidence type="ECO:0000313" key="5">
    <source>
        <dbReference type="EMBL" id="PSR84679.1"/>
    </source>
</evidence>
<evidence type="ECO:0000259" key="3">
    <source>
        <dbReference type="Pfam" id="PF04810"/>
    </source>
</evidence>
<keyword evidence="6" id="KW-1185">Reference proteome</keyword>
<dbReference type="InterPro" id="IPR036174">
    <property type="entry name" value="Znf_Sec23_Sec24_sf"/>
</dbReference>
<organism evidence="5 6">
    <name type="scientific">Actinidia chinensis var. chinensis</name>
    <name type="common">Chinese soft-hair kiwi</name>
    <dbReference type="NCBI Taxonomy" id="1590841"/>
    <lineage>
        <taxon>Eukaryota</taxon>
        <taxon>Viridiplantae</taxon>
        <taxon>Streptophyta</taxon>
        <taxon>Embryophyta</taxon>
        <taxon>Tracheophyta</taxon>
        <taxon>Spermatophyta</taxon>
        <taxon>Magnoliopsida</taxon>
        <taxon>eudicotyledons</taxon>
        <taxon>Gunneridae</taxon>
        <taxon>Pentapetalae</taxon>
        <taxon>asterids</taxon>
        <taxon>Ericales</taxon>
        <taxon>Actinidiaceae</taxon>
        <taxon>Actinidia</taxon>
    </lineage>
</organism>
<dbReference type="Gene3D" id="2.60.40.1670">
    <property type="entry name" value="beta-sandwich domain of Sec23/24"/>
    <property type="match status" value="1"/>
</dbReference>
<dbReference type="InterPro" id="IPR050550">
    <property type="entry name" value="SEC23_SEC24_subfamily"/>
</dbReference>
<comment type="caution">
    <text evidence="5">The sequence shown here is derived from an EMBL/GenBank/DDBJ whole genome shotgun (WGS) entry which is preliminary data.</text>
</comment>
<dbReference type="GO" id="GO:0008270">
    <property type="term" value="F:zinc ion binding"/>
    <property type="evidence" value="ECO:0007669"/>
    <property type="project" value="InterPro"/>
</dbReference>
<dbReference type="OMA" id="DMEESAC"/>
<feature type="compositionally biased region" description="Pro residues" evidence="2">
    <location>
        <begin position="47"/>
        <end position="59"/>
    </location>
</feature>
<dbReference type="GO" id="GO:0030127">
    <property type="term" value="C:COPII vesicle coat"/>
    <property type="evidence" value="ECO:0007669"/>
    <property type="project" value="InterPro"/>
</dbReference>
<dbReference type="PANTHER" id="PTHR13803:SF4">
    <property type="entry name" value="SECRETORY 24CD, ISOFORM C"/>
    <property type="match status" value="1"/>
</dbReference>
<evidence type="ECO:0000256" key="1">
    <source>
        <dbReference type="ARBA" id="ARBA00008334"/>
    </source>
</evidence>
<feature type="domain" description="Sec23/Sec24 trunk" evidence="4">
    <location>
        <begin position="665"/>
        <end position="804"/>
    </location>
</feature>
<feature type="compositionally biased region" description="Low complexity" evidence="2">
    <location>
        <begin position="60"/>
        <end position="74"/>
    </location>
</feature>
<dbReference type="GO" id="GO:0070971">
    <property type="term" value="C:endoplasmic reticulum exit site"/>
    <property type="evidence" value="ECO:0007669"/>
    <property type="project" value="TreeGrafter"/>
</dbReference>
<feature type="compositionally biased region" description="Pro residues" evidence="2">
    <location>
        <begin position="1"/>
        <end position="16"/>
    </location>
</feature>
<dbReference type="STRING" id="1590841.A0A2R6P3K6"/>
<accession>A0A2R6P3K6</accession>
<name>A0A2R6P3K6_ACTCC</name>
<dbReference type="EMBL" id="NKQK01000029">
    <property type="protein sequence ID" value="PSR84679.1"/>
    <property type="molecule type" value="Genomic_DNA"/>
</dbReference>
<feature type="compositionally biased region" description="Pro residues" evidence="2">
    <location>
        <begin position="103"/>
        <end position="125"/>
    </location>
</feature>
<dbReference type="OrthoDB" id="49016at2759"/>
<dbReference type="InterPro" id="IPR036465">
    <property type="entry name" value="vWFA_dom_sf"/>
</dbReference>